<evidence type="ECO:0000256" key="3">
    <source>
        <dbReference type="SAM" id="MobiDB-lite"/>
    </source>
</evidence>
<dbReference type="Pfam" id="PF05368">
    <property type="entry name" value="NmrA"/>
    <property type="match status" value="1"/>
</dbReference>
<dbReference type="GO" id="GO:0016491">
    <property type="term" value="F:oxidoreductase activity"/>
    <property type="evidence" value="ECO:0007669"/>
    <property type="project" value="UniProtKB-KW"/>
</dbReference>
<evidence type="ECO:0000256" key="1">
    <source>
        <dbReference type="ARBA" id="ARBA00022857"/>
    </source>
</evidence>
<dbReference type="OMA" id="TPYPENM"/>
<name>D8QJS3_SCHCM</name>
<dbReference type="KEGG" id="scm:SCHCO_02557014"/>
<dbReference type="Gene3D" id="3.40.50.720">
    <property type="entry name" value="NAD(P)-binding Rossmann-like Domain"/>
    <property type="match status" value="2"/>
</dbReference>
<proteinExistence type="predicted"/>
<dbReference type="InterPro" id="IPR051609">
    <property type="entry name" value="NmrA/Isoflavone_reductase-like"/>
</dbReference>
<organism evidence="6">
    <name type="scientific">Schizophyllum commune (strain H4-8 / FGSC 9210)</name>
    <name type="common">Split gill fungus</name>
    <dbReference type="NCBI Taxonomy" id="578458"/>
    <lineage>
        <taxon>Eukaryota</taxon>
        <taxon>Fungi</taxon>
        <taxon>Dikarya</taxon>
        <taxon>Basidiomycota</taxon>
        <taxon>Agaricomycotina</taxon>
        <taxon>Agaricomycetes</taxon>
        <taxon>Agaricomycetidae</taxon>
        <taxon>Agaricales</taxon>
        <taxon>Schizophyllaceae</taxon>
        <taxon>Schizophyllum</taxon>
    </lineage>
</organism>
<keyword evidence="1" id="KW-0521">NADP</keyword>
<dbReference type="PANTHER" id="PTHR47706:SF9">
    <property type="entry name" value="NMRA-LIKE DOMAIN-CONTAINING PROTEIN-RELATED"/>
    <property type="match status" value="1"/>
</dbReference>
<feature type="domain" description="NmrA-like" evidence="4">
    <location>
        <begin position="6"/>
        <end position="215"/>
    </location>
</feature>
<dbReference type="eggNOG" id="ENOG502QPMY">
    <property type="taxonomic scope" value="Eukaryota"/>
</dbReference>
<dbReference type="HOGENOM" id="CLU_044876_6_0_1"/>
<protein>
    <recommendedName>
        <fullName evidence="4">NmrA-like domain-containing protein</fullName>
    </recommendedName>
</protein>
<dbReference type="GeneID" id="9593461"/>
<dbReference type="EMBL" id="GL377315">
    <property type="protein sequence ID" value="EFI91857.1"/>
    <property type="molecule type" value="Genomic_DNA"/>
</dbReference>
<evidence type="ECO:0000313" key="6">
    <source>
        <dbReference type="Proteomes" id="UP000007431"/>
    </source>
</evidence>
<sequence>MSSDRKPRVVVVGATGATGTSIVNGLLESGSFRVATIVRTPTKPAAVEFKNRGVEILVCSDLTTATHAELVKLLDGADILVSTVHAMMLDAQRPLFAAAKEAGVKRVVPDDFSSHAPPGAMLLNDKANFHRRITLQKLAIRDYIRSLGLGHTFIEVGFWCESLLPYPPSYKGNPIAEMSYLYRGPGDIPTAVTALASVGTFVARILGDPRTLNQTVFVYDDHVTTADLFRIAEACGSSGPASGDLTSRAGVSGQDPHKAKCGDAEGLRKVIVRLSAEDLQKQIAETTAGGAKAEPLRWFAEYGYSLFVRGDNTVEQAKKDGALDAKELYPDLYPRKSVAEFAATSWYPKPQHPWPEETVALWANAHKGAEEK</sequence>
<reference evidence="5 6" key="1">
    <citation type="journal article" date="2010" name="Nat. Biotechnol.">
        <title>Genome sequence of the model mushroom Schizophyllum commune.</title>
        <authorList>
            <person name="Ohm R.A."/>
            <person name="de Jong J.F."/>
            <person name="Lugones L.G."/>
            <person name="Aerts A."/>
            <person name="Kothe E."/>
            <person name="Stajich J.E."/>
            <person name="de Vries R.P."/>
            <person name="Record E."/>
            <person name="Levasseur A."/>
            <person name="Baker S.E."/>
            <person name="Bartholomew K.A."/>
            <person name="Coutinho P.M."/>
            <person name="Erdmann S."/>
            <person name="Fowler T.J."/>
            <person name="Gathman A.C."/>
            <person name="Lombard V."/>
            <person name="Henrissat B."/>
            <person name="Knabe N."/>
            <person name="Kuees U."/>
            <person name="Lilly W.W."/>
            <person name="Lindquist E."/>
            <person name="Lucas S."/>
            <person name="Magnuson J.K."/>
            <person name="Piumi F."/>
            <person name="Raudaskoski M."/>
            <person name="Salamov A."/>
            <person name="Schmutz J."/>
            <person name="Schwarze F.W.M.R."/>
            <person name="vanKuyk P.A."/>
            <person name="Horton J.S."/>
            <person name="Grigoriev I.V."/>
            <person name="Woesten H.A.B."/>
        </authorList>
    </citation>
    <scope>NUCLEOTIDE SEQUENCE [LARGE SCALE GENOMIC DNA]</scope>
    <source>
        <strain evidence="6">H4-8 / FGSC 9210</strain>
    </source>
</reference>
<evidence type="ECO:0000313" key="5">
    <source>
        <dbReference type="EMBL" id="EFI91857.1"/>
    </source>
</evidence>
<evidence type="ECO:0000256" key="2">
    <source>
        <dbReference type="ARBA" id="ARBA00023002"/>
    </source>
</evidence>
<dbReference type="InterPro" id="IPR008030">
    <property type="entry name" value="NmrA-like"/>
</dbReference>
<dbReference type="PANTHER" id="PTHR47706">
    <property type="entry name" value="NMRA-LIKE FAMILY PROTEIN"/>
    <property type="match status" value="1"/>
</dbReference>
<dbReference type="Proteomes" id="UP000007431">
    <property type="component" value="Unassembled WGS sequence"/>
</dbReference>
<keyword evidence="6" id="KW-1185">Reference proteome</keyword>
<gene>
    <name evidence="5" type="ORF">SCHCODRAFT_238356</name>
</gene>
<dbReference type="SUPFAM" id="SSF51735">
    <property type="entry name" value="NAD(P)-binding Rossmann-fold domains"/>
    <property type="match status" value="1"/>
</dbReference>
<evidence type="ECO:0000259" key="4">
    <source>
        <dbReference type="Pfam" id="PF05368"/>
    </source>
</evidence>
<dbReference type="RefSeq" id="XP_003026760.1">
    <property type="nucleotide sequence ID" value="XM_003026714.1"/>
</dbReference>
<dbReference type="AlphaFoldDB" id="D8QJS3"/>
<dbReference type="InParanoid" id="D8QJS3"/>
<feature type="region of interest" description="Disordered" evidence="3">
    <location>
        <begin position="238"/>
        <end position="260"/>
    </location>
</feature>
<keyword evidence="2" id="KW-0560">Oxidoreductase</keyword>
<accession>D8QJS3</accession>
<dbReference type="InterPro" id="IPR036291">
    <property type="entry name" value="NAD(P)-bd_dom_sf"/>
</dbReference>
<dbReference type="OrthoDB" id="9974981at2759"/>
<dbReference type="VEuPathDB" id="FungiDB:SCHCODRAFT_02557014"/>
<dbReference type="Gene3D" id="3.90.25.10">
    <property type="entry name" value="UDP-galactose 4-epimerase, domain 1"/>
    <property type="match status" value="2"/>
</dbReference>